<proteinExistence type="predicted"/>
<evidence type="ECO:0000313" key="2">
    <source>
        <dbReference type="Proteomes" id="UP001519332"/>
    </source>
</evidence>
<accession>A0ABS4TY83</accession>
<evidence type="ECO:0000313" key="1">
    <source>
        <dbReference type="EMBL" id="MBP2328944.1"/>
    </source>
</evidence>
<dbReference type="Proteomes" id="UP001519332">
    <property type="component" value="Unassembled WGS sequence"/>
</dbReference>
<dbReference type="RefSeq" id="WP_209645837.1">
    <property type="nucleotide sequence ID" value="NZ_JAGINW010000001.1"/>
</dbReference>
<organism evidence="1 2">
    <name type="scientific">Kibdelosporangium banguiense</name>
    <dbReference type="NCBI Taxonomy" id="1365924"/>
    <lineage>
        <taxon>Bacteria</taxon>
        <taxon>Bacillati</taxon>
        <taxon>Actinomycetota</taxon>
        <taxon>Actinomycetes</taxon>
        <taxon>Pseudonocardiales</taxon>
        <taxon>Pseudonocardiaceae</taxon>
        <taxon>Kibdelosporangium</taxon>
    </lineage>
</organism>
<keyword evidence="2" id="KW-1185">Reference proteome</keyword>
<reference evidence="1 2" key="1">
    <citation type="submission" date="2021-03" db="EMBL/GenBank/DDBJ databases">
        <title>Sequencing the genomes of 1000 actinobacteria strains.</title>
        <authorList>
            <person name="Klenk H.-P."/>
        </authorList>
    </citation>
    <scope>NUCLEOTIDE SEQUENCE [LARGE SCALE GENOMIC DNA]</scope>
    <source>
        <strain evidence="1 2">DSM 46670</strain>
    </source>
</reference>
<comment type="caution">
    <text evidence="1">The sequence shown here is derived from an EMBL/GenBank/DDBJ whole genome shotgun (WGS) entry which is preliminary data.</text>
</comment>
<gene>
    <name evidence="1" type="ORF">JOF56_009329</name>
</gene>
<name>A0ABS4TY83_9PSEU</name>
<protein>
    <submittedName>
        <fullName evidence="1">Uncharacterized protein</fullName>
    </submittedName>
</protein>
<dbReference type="EMBL" id="JAGINW010000001">
    <property type="protein sequence ID" value="MBP2328944.1"/>
    <property type="molecule type" value="Genomic_DNA"/>
</dbReference>
<sequence length="76" mass="8353">MVVEHGTVPVDDLYFELKPLSRNHGAVGHTALLTLWPQAIVRNEAASFQLFRVGDAVSSRNVHAAILDSYHLCLAI</sequence>